<dbReference type="RefSeq" id="XP_007868917.1">
    <property type="nucleotide sequence ID" value="XM_007870726.1"/>
</dbReference>
<feature type="compositionally biased region" description="Polar residues" evidence="6">
    <location>
        <begin position="202"/>
        <end position="212"/>
    </location>
</feature>
<feature type="region of interest" description="Disordered" evidence="6">
    <location>
        <begin position="241"/>
        <end position="280"/>
    </location>
</feature>
<dbReference type="GO" id="GO:0000981">
    <property type="term" value="F:DNA-binding transcription factor activity, RNA polymerase II-specific"/>
    <property type="evidence" value="ECO:0007669"/>
    <property type="project" value="TreeGrafter"/>
</dbReference>
<keyword evidence="5" id="KW-0539">Nucleus</keyword>
<dbReference type="PROSITE" id="PS50888">
    <property type="entry name" value="BHLH"/>
    <property type="match status" value="1"/>
</dbReference>
<evidence type="ECO:0000313" key="9">
    <source>
        <dbReference type="Proteomes" id="UP000030669"/>
    </source>
</evidence>
<evidence type="ECO:0000256" key="3">
    <source>
        <dbReference type="ARBA" id="ARBA00023125"/>
    </source>
</evidence>
<dbReference type="InterPro" id="IPR036638">
    <property type="entry name" value="HLH_DNA-bd_sf"/>
</dbReference>
<dbReference type="Proteomes" id="UP000030669">
    <property type="component" value="Unassembled WGS sequence"/>
</dbReference>
<feature type="compositionally biased region" description="Low complexity" evidence="6">
    <location>
        <begin position="165"/>
        <end position="186"/>
    </location>
</feature>
<sequence>MPAASDPQLLSAGEAHAFQSFLAAVDDGLAPEWHMYASGGAHGGGGGAAMAGIEVPAGREALAKATKDLMALDHRAPPPPQQQQQQQHQQPQQPSRHATTDAPSYAHEPHYSFGYVHSRPPARAHSSSAAPPHTLHPLPAPAPSALPASASASRPPAPRRPPKRPSTSSSTSSSTTTTTTTTTSTNAKRRRASPSPKPALLTPSQKKANHIQSEQKRRANIRRGYEALCDAVPALRAAIAREEAEERREKGKARRRGKGREGREAEAEAAERADGRAGPRSENIVLQKTIDYITALLDERSALLTRLQHARARLPPSHPALHPPSAPPPLWEREWTGGTGDGEEEAGAGE</sequence>
<feature type="compositionally biased region" description="Low complexity" evidence="6">
    <location>
        <begin position="117"/>
        <end position="137"/>
    </location>
</feature>
<dbReference type="OrthoDB" id="5778525at2759"/>
<dbReference type="eggNOG" id="ENOG502S7SS">
    <property type="taxonomic scope" value="Eukaryota"/>
</dbReference>
<feature type="compositionally biased region" description="Basic and acidic residues" evidence="6">
    <location>
        <begin position="259"/>
        <end position="279"/>
    </location>
</feature>
<dbReference type="PANTHER" id="PTHR15741">
    <property type="entry name" value="BASIC HELIX-LOOP-HELIX ZIP TRANSCRIPTION FACTOR"/>
    <property type="match status" value="1"/>
</dbReference>
<dbReference type="OMA" id="QESHAFQ"/>
<gene>
    <name evidence="8" type="ORF">GLOTRDRAFT_131862</name>
</gene>
<organism evidence="8 9">
    <name type="scientific">Gloeophyllum trabeum (strain ATCC 11539 / FP-39264 / Madison 617)</name>
    <name type="common">Brown rot fungus</name>
    <dbReference type="NCBI Taxonomy" id="670483"/>
    <lineage>
        <taxon>Eukaryota</taxon>
        <taxon>Fungi</taxon>
        <taxon>Dikarya</taxon>
        <taxon>Basidiomycota</taxon>
        <taxon>Agaricomycotina</taxon>
        <taxon>Agaricomycetes</taxon>
        <taxon>Gloeophyllales</taxon>
        <taxon>Gloeophyllaceae</taxon>
        <taxon>Gloeophyllum</taxon>
    </lineage>
</organism>
<feature type="region of interest" description="Disordered" evidence="6">
    <location>
        <begin position="313"/>
        <end position="350"/>
    </location>
</feature>
<feature type="compositionally biased region" description="Low complexity" evidence="6">
    <location>
        <begin position="145"/>
        <end position="154"/>
    </location>
</feature>
<evidence type="ECO:0000256" key="5">
    <source>
        <dbReference type="ARBA" id="ARBA00023242"/>
    </source>
</evidence>
<dbReference type="GO" id="GO:0000978">
    <property type="term" value="F:RNA polymerase II cis-regulatory region sequence-specific DNA binding"/>
    <property type="evidence" value="ECO:0007669"/>
    <property type="project" value="TreeGrafter"/>
</dbReference>
<feature type="compositionally biased region" description="Low complexity" evidence="6">
    <location>
        <begin position="82"/>
        <end position="94"/>
    </location>
</feature>
<dbReference type="AlphaFoldDB" id="S7PZA7"/>
<dbReference type="STRING" id="670483.S7PZA7"/>
<feature type="domain" description="BHLH" evidence="7">
    <location>
        <begin position="205"/>
        <end position="296"/>
    </location>
</feature>
<dbReference type="InterPro" id="IPR052207">
    <property type="entry name" value="Max-like/E-box_TFs"/>
</dbReference>
<protein>
    <recommendedName>
        <fullName evidence="7">BHLH domain-containing protein</fullName>
    </recommendedName>
</protein>
<accession>S7PZA7</accession>
<keyword evidence="9" id="KW-1185">Reference proteome</keyword>
<keyword evidence="3" id="KW-0238">DNA-binding</keyword>
<comment type="subcellular location">
    <subcellularLocation>
        <location evidence="1">Nucleus</location>
    </subcellularLocation>
</comment>
<proteinExistence type="predicted"/>
<evidence type="ECO:0000313" key="8">
    <source>
        <dbReference type="EMBL" id="EPQ52627.1"/>
    </source>
</evidence>
<dbReference type="GO" id="GO:0046983">
    <property type="term" value="F:protein dimerization activity"/>
    <property type="evidence" value="ECO:0007669"/>
    <property type="project" value="InterPro"/>
</dbReference>
<dbReference type="Gene3D" id="4.10.280.10">
    <property type="entry name" value="Helix-loop-helix DNA-binding domain"/>
    <property type="match status" value="1"/>
</dbReference>
<dbReference type="PANTHER" id="PTHR15741:SF27">
    <property type="entry name" value="TRANSCRIPTION FACTOR AP-4"/>
    <property type="match status" value="1"/>
</dbReference>
<feature type="compositionally biased region" description="Acidic residues" evidence="6">
    <location>
        <begin position="341"/>
        <end position="350"/>
    </location>
</feature>
<evidence type="ECO:0000256" key="4">
    <source>
        <dbReference type="ARBA" id="ARBA00023163"/>
    </source>
</evidence>
<feature type="region of interest" description="Disordered" evidence="6">
    <location>
        <begin position="73"/>
        <end position="219"/>
    </location>
</feature>
<dbReference type="GeneID" id="19302397"/>
<evidence type="ECO:0000259" key="7">
    <source>
        <dbReference type="PROSITE" id="PS50888"/>
    </source>
</evidence>
<evidence type="ECO:0000256" key="1">
    <source>
        <dbReference type="ARBA" id="ARBA00004123"/>
    </source>
</evidence>
<name>S7PZA7_GLOTA</name>
<dbReference type="InterPro" id="IPR011598">
    <property type="entry name" value="bHLH_dom"/>
</dbReference>
<feature type="compositionally biased region" description="Pro residues" evidence="6">
    <location>
        <begin position="316"/>
        <end position="330"/>
    </location>
</feature>
<evidence type="ECO:0000256" key="6">
    <source>
        <dbReference type="SAM" id="MobiDB-lite"/>
    </source>
</evidence>
<evidence type="ECO:0000256" key="2">
    <source>
        <dbReference type="ARBA" id="ARBA00023015"/>
    </source>
</evidence>
<reference evidence="8 9" key="1">
    <citation type="journal article" date="2012" name="Science">
        <title>The Paleozoic origin of enzymatic lignin decomposition reconstructed from 31 fungal genomes.</title>
        <authorList>
            <person name="Floudas D."/>
            <person name="Binder M."/>
            <person name="Riley R."/>
            <person name="Barry K."/>
            <person name="Blanchette R.A."/>
            <person name="Henrissat B."/>
            <person name="Martinez A.T."/>
            <person name="Otillar R."/>
            <person name="Spatafora J.W."/>
            <person name="Yadav J.S."/>
            <person name="Aerts A."/>
            <person name="Benoit I."/>
            <person name="Boyd A."/>
            <person name="Carlson A."/>
            <person name="Copeland A."/>
            <person name="Coutinho P.M."/>
            <person name="de Vries R.P."/>
            <person name="Ferreira P."/>
            <person name="Findley K."/>
            <person name="Foster B."/>
            <person name="Gaskell J."/>
            <person name="Glotzer D."/>
            <person name="Gorecki P."/>
            <person name="Heitman J."/>
            <person name="Hesse C."/>
            <person name="Hori C."/>
            <person name="Igarashi K."/>
            <person name="Jurgens J.A."/>
            <person name="Kallen N."/>
            <person name="Kersten P."/>
            <person name="Kohler A."/>
            <person name="Kuees U."/>
            <person name="Kumar T.K.A."/>
            <person name="Kuo A."/>
            <person name="LaButti K."/>
            <person name="Larrondo L.F."/>
            <person name="Lindquist E."/>
            <person name="Ling A."/>
            <person name="Lombard V."/>
            <person name="Lucas S."/>
            <person name="Lundell T."/>
            <person name="Martin R."/>
            <person name="McLaughlin D.J."/>
            <person name="Morgenstern I."/>
            <person name="Morin E."/>
            <person name="Murat C."/>
            <person name="Nagy L.G."/>
            <person name="Nolan M."/>
            <person name="Ohm R.A."/>
            <person name="Patyshakuliyeva A."/>
            <person name="Rokas A."/>
            <person name="Ruiz-Duenas F.J."/>
            <person name="Sabat G."/>
            <person name="Salamov A."/>
            <person name="Samejima M."/>
            <person name="Schmutz J."/>
            <person name="Slot J.C."/>
            <person name="St John F."/>
            <person name="Stenlid J."/>
            <person name="Sun H."/>
            <person name="Sun S."/>
            <person name="Syed K."/>
            <person name="Tsang A."/>
            <person name="Wiebenga A."/>
            <person name="Young D."/>
            <person name="Pisabarro A."/>
            <person name="Eastwood D.C."/>
            <person name="Martin F."/>
            <person name="Cullen D."/>
            <person name="Grigoriev I.V."/>
            <person name="Hibbett D.S."/>
        </authorList>
    </citation>
    <scope>NUCLEOTIDE SEQUENCE [LARGE SCALE GENOMIC DNA]</scope>
    <source>
        <strain evidence="8 9">ATCC 11539</strain>
    </source>
</reference>
<keyword evidence="4" id="KW-0804">Transcription</keyword>
<dbReference type="KEGG" id="gtr:GLOTRDRAFT_131862"/>
<keyword evidence="2" id="KW-0805">Transcription regulation</keyword>
<dbReference type="HOGENOM" id="CLU_051713_0_0_1"/>
<dbReference type="SUPFAM" id="SSF47459">
    <property type="entry name" value="HLH, helix-loop-helix DNA-binding domain"/>
    <property type="match status" value="1"/>
</dbReference>
<dbReference type="Pfam" id="PF00010">
    <property type="entry name" value="HLH"/>
    <property type="match status" value="1"/>
</dbReference>
<dbReference type="EMBL" id="KB469307">
    <property type="protein sequence ID" value="EPQ52627.1"/>
    <property type="molecule type" value="Genomic_DNA"/>
</dbReference>
<dbReference type="GO" id="GO:0005634">
    <property type="term" value="C:nucleus"/>
    <property type="evidence" value="ECO:0007669"/>
    <property type="project" value="UniProtKB-SubCell"/>
</dbReference>